<keyword evidence="3" id="KW-0175">Coiled coil</keyword>
<feature type="coiled-coil region" evidence="3">
    <location>
        <begin position="274"/>
        <end position="326"/>
    </location>
</feature>
<comment type="caution">
    <text evidence="5">The sequence shown here is derived from an EMBL/GenBank/DDBJ whole genome shotgun (WGS) entry which is preliminary data.</text>
</comment>
<dbReference type="EMBL" id="JACHJB010000002">
    <property type="protein sequence ID" value="MBB6348155.1"/>
    <property type="molecule type" value="Genomic_DNA"/>
</dbReference>
<dbReference type="NCBIfam" id="TIGR00026">
    <property type="entry name" value="hi_GC_TIGR00026"/>
    <property type="match status" value="1"/>
</dbReference>
<dbReference type="CDD" id="cd12108">
    <property type="entry name" value="Hr-like"/>
    <property type="match status" value="1"/>
</dbReference>
<dbReference type="SUPFAM" id="SSF50475">
    <property type="entry name" value="FMN-binding split barrel"/>
    <property type="match status" value="1"/>
</dbReference>
<evidence type="ECO:0000313" key="5">
    <source>
        <dbReference type="EMBL" id="MBB6348155.1"/>
    </source>
</evidence>
<dbReference type="PANTHER" id="PTHR39428:SF1">
    <property type="entry name" value="F420H(2)-DEPENDENT QUINONE REDUCTASE RV1261C"/>
    <property type="match status" value="1"/>
</dbReference>
<keyword evidence="6" id="KW-1185">Reference proteome</keyword>
<dbReference type="AlphaFoldDB" id="A0A7X0F0S2"/>
<dbReference type="GO" id="GO:0016491">
    <property type="term" value="F:oxidoreductase activity"/>
    <property type="evidence" value="ECO:0007669"/>
    <property type="project" value="InterPro"/>
</dbReference>
<evidence type="ECO:0000256" key="1">
    <source>
        <dbReference type="ARBA" id="ARBA00008710"/>
    </source>
</evidence>
<dbReference type="InterPro" id="IPR004378">
    <property type="entry name" value="F420H2_quin_Rdtase"/>
</dbReference>
<gene>
    <name evidence="5" type="ORF">FHU36_004700</name>
</gene>
<name>A0A7X0F0S2_9ACTN</name>
<dbReference type="InterPro" id="IPR012349">
    <property type="entry name" value="Split_barrel_FMN-bd"/>
</dbReference>
<dbReference type="Gene3D" id="2.30.110.10">
    <property type="entry name" value="Electron Transport, Fmn-binding Protein, Chain A"/>
    <property type="match status" value="1"/>
</dbReference>
<organism evidence="5 6">
    <name type="scientific">Nonomuraea muscovyensis</name>
    <dbReference type="NCBI Taxonomy" id="1124761"/>
    <lineage>
        <taxon>Bacteria</taxon>
        <taxon>Bacillati</taxon>
        <taxon>Actinomycetota</taxon>
        <taxon>Actinomycetes</taxon>
        <taxon>Streptosporangiales</taxon>
        <taxon>Streptosporangiaceae</taxon>
        <taxon>Nonomuraea</taxon>
    </lineage>
</organism>
<evidence type="ECO:0000256" key="2">
    <source>
        <dbReference type="ARBA" id="ARBA00049106"/>
    </source>
</evidence>
<accession>A0A7X0F0S2</accession>
<proteinExistence type="inferred from homology"/>
<sequence length="336" mass="36569">MTSPSPLPAGMLRPGHVRLVHLLPFRAPAPLRARGRFALPEYGFAGILNRRTRHPMPLDFNQQIIEEFRANGGRVGGPFEGARLILLTTTGARSGAPHTTPLGYLPDGGERIIVIGSAGGSPKHPDWYHNVLAHPRVTVENGVFTYEAEATVLDGAERDSIFARAVENDPGWAEYQAKTDRVIPVVALTEVPVAGPPNINAPSFGAALKAVHDAFRRELALVRKEIATAGPGLGAQLRINCLTVCQGLHHHHVHEDQGMFPALARQHPSLAPTLERLGEEHRRVAALLEELQTVISGDDPDHLRVAAEVERLSDELERHLAYEEEQLIPILDGTAS</sequence>
<dbReference type="Pfam" id="PF01814">
    <property type="entry name" value="Hemerythrin"/>
    <property type="match status" value="1"/>
</dbReference>
<dbReference type="PANTHER" id="PTHR39428">
    <property type="entry name" value="F420H(2)-DEPENDENT QUINONE REDUCTASE RV1261C"/>
    <property type="match status" value="1"/>
</dbReference>
<dbReference type="Proteomes" id="UP000583800">
    <property type="component" value="Unassembled WGS sequence"/>
</dbReference>
<evidence type="ECO:0000313" key="6">
    <source>
        <dbReference type="Proteomes" id="UP000583800"/>
    </source>
</evidence>
<dbReference type="RefSeq" id="WP_312891750.1">
    <property type="nucleotide sequence ID" value="NZ_JACHJB010000002.1"/>
</dbReference>
<comment type="catalytic activity">
    <reaction evidence="2">
        <text>oxidized coenzyme F420-(gamma-L-Glu)(n) + a quinol + H(+) = reduced coenzyme F420-(gamma-L-Glu)(n) + a quinone</text>
        <dbReference type="Rhea" id="RHEA:39663"/>
        <dbReference type="Rhea" id="RHEA-COMP:12939"/>
        <dbReference type="Rhea" id="RHEA-COMP:14378"/>
        <dbReference type="ChEBI" id="CHEBI:15378"/>
        <dbReference type="ChEBI" id="CHEBI:24646"/>
        <dbReference type="ChEBI" id="CHEBI:132124"/>
        <dbReference type="ChEBI" id="CHEBI:133980"/>
        <dbReference type="ChEBI" id="CHEBI:139511"/>
    </reaction>
</comment>
<feature type="domain" description="Hemerythrin-like" evidence="4">
    <location>
        <begin position="207"/>
        <end position="331"/>
    </location>
</feature>
<dbReference type="GO" id="GO:0070967">
    <property type="term" value="F:coenzyme F420 binding"/>
    <property type="evidence" value="ECO:0007669"/>
    <property type="project" value="TreeGrafter"/>
</dbReference>
<dbReference type="InterPro" id="IPR012312">
    <property type="entry name" value="Hemerythrin-like"/>
</dbReference>
<dbReference type="Gene3D" id="1.20.120.520">
    <property type="entry name" value="nmb1532 protein domain like"/>
    <property type="match status" value="1"/>
</dbReference>
<reference evidence="5 6" key="1">
    <citation type="submission" date="2020-08" db="EMBL/GenBank/DDBJ databases">
        <title>Sequencing the genomes of 1000 actinobacteria strains.</title>
        <authorList>
            <person name="Klenk H.-P."/>
        </authorList>
    </citation>
    <scope>NUCLEOTIDE SEQUENCE [LARGE SCALE GENOMIC DNA]</scope>
    <source>
        <strain evidence="5 6">DSM 45913</strain>
    </source>
</reference>
<evidence type="ECO:0000256" key="3">
    <source>
        <dbReference type="SAM" id="Coils"/>
    </source>
</evidence>
<dbReference type="GO" id="GO:0005886">
    <property type="term" value="C:plasma membrane"/>
    <property type="evidence" value="ECO:0007669"/>
    <property type="project" value="TreeGrafter"/>
</dbReference>
<comment type="similarity">
    <text evidence="1">Belongs to the F420H(2)-dependent quinone reductase family.</text>
</comment>
<protein>
    <submittedName>
        <fullName evidence="5">Deazaflavin-dependent oxidoreductase (Nitroreductase family)</fullName>
    </submittedName>
</protein>
<dbReference type="Pfam" id="PF04075">
    <property type="entry name" value="F420H2_quin_red"/>
    <property type="match status" value="1"/>
</dbReference>
<evidence type="ECO:0000259" key="4">
    <source>
        <dbReference type="Pfam" id="PF01814"/>
    </source>
</evidence>